<name>A0A101M407_PICGL</name>
<proteinExistence type="predicted"/>
<organism evidence="1">
    <name type="scientific">Picea glauca</name>
    <name type="common">White spruce</name>
    <name type="synonym">Pinus glauca</name>
    <dbReference type="NCBI Taxonomy" id="3330"/>
    <lineage>
        <taxon>Eukaryota</taxon>
        <taxon>Viridiplantae</taxon>
        <taxon>Streptophyta</taxon>
        <taxon>Embryophyta</taxon>
        <taxon>Tracheophyta</taxon>
        <taxon>Spermatophyta</taxon>
        <taxon>Pinopsida</taxon>
        <taxon>Pinidae</taxon>
        <taxon>Conifers I</taxon>
        <taxon>Pinales</taxon>
        <taxon>Pinaceae</taxon>
        <taxon>Picea</taxon>
    </lineage>
</organism>
<dbReference type="AlphaFoldDB" id="A0A101M407"/>
<keyword evidence="1" id="KW-0496">Mitochondrion</keyword>
<geneLocation type="mitochondrion" evidence="1"/>
<dbReference type="EMBL" id="LKAM01000001">
    <property type="protein sequence ID" value="KUM50689.1"/>
    <property type="molecule type" value="Genomic_DNA"/>
</dbReference>
<accession>A0A101M407</accession>
<gene>
    <name evidence="1" type="ORF">ABT39_MTgene533</name>
</gene>
<reference evidence="1" key="1">
    <citation type="journal article" date="2015" name="Genome Biol. Evol.">
        <title>Organellar Genomes of White Spruce (Picea glauca): Assembly and Annotation.</title>
        <authorList>
            <person name="Jackman S.D."/>
            <person name="Warren R.L."/>
            <person name="Gibb E.A."/>
            <person name="Vandervalk B.P."/>
            <person name="Mohamadi H."/>
            <person name="Chu J."/>
            <person name="Raymond A."/>
            <person name="Pleasance S."/>
            <person name="Coope R."/>
            <person name="Wildung M.R."/>
            <person name="Ritland C.E."/>
            <person name="Bousquet J."/>
            <person name="Jones S.J."/>
            <person name="Bohlmann J."/>
            <person name="Birol I."/>
        </authorList>
    </citation>
    <scope>NUCLEOTIDE SEQUENCE [LARGE SCALE GENOMIC DNA]</scope>
    <source>
        <tissue evidence="1">Flushing bud</tissue>
    </source>
</reference>
<evidence type="ECO:0000313" key="1">
    <source>
        <dbReference type="EMBL" id="KUM50689.1"/>
    </source>
</evidence>
<protein>
    <submittedName>
        <fullName evidence="1">Uncharacterized protein</fullName>
    </submittedName>
</protein>
<comment type="caution">
    <text evidence="1">The sequence shown here is derived from an EMBL/GenBank/DDBJ whole genome shotgun (WGS) entry which is preliminary data.</text>
</comment>
<sequence length="80" mass="9459">MHDEYLGHSMPNPARVGPETRILYLFDPNPRNRETRDGLYSPSGWSFKRLGYARLRRGIPQLRWFEQTKNHYSLARPKAS</sequence>